<dbReference type="EMBL" id="CP002656">
    <property type="protein sequence ID" value="AEB95775.1"/>
    <property type="molecule type" value="Genomic_DNA"/>
</dbReference>
<dbReference type="RefSeq" id="WP_013738273.1">
    <property type="nucleotide sequence ID" value="NC_015435.1"/>
</dbReference>
<dbReference type="AlphaFoldDB" id="F4G013"/>
<name>F4G013_METCR</name>
<evidence type="ECO:0000313" key="1">
    <source>
        <dbReference type="EMBL" id="AEB95775.1"/>
    </source>
</evidence>
<accession>F4G013</accession>
<dbReference type="KEGG" id="mcn:Mcup_1672"/>
<dbReference type="OrthoDB" id="40635at2157"/>
<dbReference type="eggNOG" id="arCOG08315">
    <property type="taxonomic scope" value="Archaea"/>
</dbReference>
<dbReference type="Proteomes" id="UP000007812">
    <property type="component" value="Chromosome"/>
</dbReference>
<proteinExistence type="predicted"/>
<organism evidence="1 2">
    <name type="scientific">Metallosphaera cuprina (strain Ar-4)</name>
    <dbReference type="NCBI Taxonomy" id="1006006"/>
    <lineage>
        <taxon>Archaea</taxon>
        <taxon>Thermoproteota</taxon>
        <taxon>Thermoprotei</taxon>
        <taxon>Sulfolobales</taxon>
        <taxon>Sulfolobaceae</taxon>
        <taxon>Metallosphaera</taxon>
    </lineage>
</organism>
<protein>
    <submittedName>
        <fullName evidence="1">Uncharacterized protein</fullName>
    </submittedName>
</protein>
<dbReference type="HOGENOM" id="CLU_165885_0_0_2"/>
<reference evidence="1 2" key="1">
    <citation type="journal article" date="2011" name="J. Bacteriol.">
        <title>Complete genome sequence of Metallosphaera cuprina, a metal sulfide-oxidizing archaeon from a hot spring.</title>
        <authorList>
            <person name="Liu L.J."/>
            <person name="You X.Y."/>
            <person name="Zheng H."/>
            <person name="Wang S."/>
            <person name="Jiang C.Y."/>
            <person name="Liu S.J."/>
        </authorList>
    </citation>
    <scope>NUCLEOTIDE SEQUENCE [LARGE SCALE GENOMIC DNA]</scope>
    <source>
        <strain evidence="1 2">Ar-4</strain>
    </source>
</reference>
<dbReference type="GeneID" id="10493861"/>
<dbReference type="PATRIC" id="fig|1006006.8.peg.1677"/>
<evidence type="ECO:0000313" key="2">
    <source>
        <dbReference type="Proteomes" id="UP000007812"/>
    </source>
</evidence>
<gene>
    <name evidence="1" type="ordered locus">Mcup_1672</name>
</gene>
<keyword evidence="2" id="KW-1185">Reference proteome</keyword>
<sequence length="96" mass="10656">MSLTQKARRMRELGDEYESLLNEILNALFKFIPSCVALNMDDSLMPVYSVSALKTNGLLAFPYKCGGKPGYVIIKEDGTLVFEDMEGNTMEIAKGL</sequence>